<reference evidence="1 2" key="1">
    <citation type="journal article" date="2008" name="Nat. Biotechnol.">
        <title>Genome sequencing and analysis of the filamentous fungus Penicillium chrysogenum.</title>
        <authorList>
            <person name="van den Berg M.A."/>
            <person name="Albang R."/>
            <person name="Albermann K."/>
            <person name="Badger J.H."/>
            <person name="Daran J.-M."/>
            <person name="Driessen A.J.M."/>
            <person name="Garcia-Estrada C."/>
            <person name="Fedorova N.D."/>
            <person name="Harris D.M."/>
            <person name="Heijne W.H.M."/>
            <person name="Joardar V.S."/>
            <person name="Kiel J.A.K.W."/>
            <person name="Kovalchuk A."/>
            <person name="Martin J.F."/>
            <person name="Nierman W.C."/>
            <person name="Nijland J.G."/>
            <person name="Pronk J.T."/>
            <person name="Roubos J.A."/>
            <person name="van der Klei I.J."/>
            <person name="van Peij N.N.M.E."/>
            <person name="Veenhuis M."/>
            <person name="von Doehren H."/>
            <person name="Wagner C."/>
            <person name="Wortman J.R."/>
            <person name="Bovenberg R.A.L."/>
        </authorList>
    </citation>
    <scope>NUCLEOTIDE SEQUENCE [LARGE SCALE GENOMIC DNA]</scope>
    <source>
        <strain evidence="2">ATCC 28089 / DSM 1075 / NRRL 1951 / Wisconsin 54-1255</strain>
    </source>
</reference>
<sequence length="101" mass="11506">MAGYFVRIAENEVSISHPEATKQLFQANIAKVLPVYHYVNQMSELNNNGEWGAGCNQCPGRNLAQFELLKLMATLIRDYDIEQVDARKEWVFKDQFAAIPS</sequence>
<name>B6HKB8_PENRW</name>
<accession>B6HKB8</accession>
<gene>
    <name evidence="1" type="ORF">Pc21g02710</name>
    <name evidence="1" type="ORF">PCH_Pc21g02710</name>
</gene>
<evidence type="ECO:0000313" key="2">
    <source>
        <dbReference type="Proteomes" id="UP000000724"/>
    </source>
</evidence>
<keyword evidence="2" id="KW-1185">Reference proteome</keyword>
<dbReference type="OrthoDB" id="3934656at2759"/>
<dbReference type="AlphaFoldDB" id="B6HKB8"/>
<dbReference type="GO" id="GO:0005506">
    <property type="term" value="F:iron ion binding"/>
    <property type="evidence" value="ECO:0007669"/>
    <property type="project" value="InterPro"/>
</dbReference>
<dbReference type="GO" id="GO:0004497">
    <property type="term" value="F:monooxygenase activity"/>
    <property type="evidence" value="ECO:0007669"/>
    <property type="project" value="InterPro"/>
</dbReference>
<proteinExistence type="predicted"/>
<dbReference type="Proteomes" id="UP000000724">
    <property type="component" value="Contig Pc00c21"/>
</dbReference>
<dbReference type="VEuPathDB" id="FungiDB:PCH_Pc21g02710"/>
<dbReference type="EMBL" id="AM920436">
    <property type="protein sequence ID" value="CAP95168.1"/>
    <property type="molecule type" value="Genomic_DNA"/>
</dbReference>
<protein>
    <submittedName>
        <fullName evidence="1">Pc21g02710 protein</fullName>
    </submittedName>
</protein>
<dbReference type="Gene3D" id="1.10.630.10">
    <property type="entry name" value="Cytochrome P450"/>
    <property type="match status" value="1"/>
</dbReference>
<dbReference type="HOGENOM" id="CLU_2292597_0_0_1"/>
<dbReference type="GO" id="GO:0020037">
    <property type="term" value="F:heme binding"/>
    <property type="evidence" value="ECO:0007669"/>
    <property type="project" value="InterPro"/>
</dbReference>
<dbReference type="GO" id="GO:0016705">
    <property type="term" value="F:oxidoreductase activity, acting on paired donors, with incorporation or reduction of molecular oxygen"/>
    <property type="evidence" value="ECO:0007669"/>
    <property type="project" value="InterPro"/>
</dbReference>
<dbReference type="InterPro" id="IPR036396">
    <property type="entry name" value="Cyt_P450_sf"/>
</dbReference>
<dbReference type="OMA" id="NNGEWGA"/>
<organism evidence="1 2">
    <name type="scientific">Penicillium rubens (strain ATCC 28089 / DSM 1075 / NRRL 1951 / Wisconsin 54-1255)</name>
    <name type="common">Penicillium chrysogenum</name>
    <dbReference type="NCBI Taxonomy" id="500485"/>
    <lineage>
        <taxon>Eukaryota</taxon>
        <taxon>Fungi</taxon>
        <taxon>Dikarya</taxon>
        <taxon>Ascomycota</taxon>
        <taxon>Pezizomycotina</taxon>
        <taxon>Eurotiomycetes</taxon>
        <taxon>Eurotiomycetidae</taxon>
        <taxon>Eurotiales</taxon>
        <taxon>Aspergillaceae</taxon>
        <taxon>Penicillium</taxon>
        <taxon>Penicillium chrysogenum species complex</taxon>
    </lineage>
</organism>
<evidence type="ECO:0000313" key="1">
    <source>
        <dbReference type="EMBL" id="CAP95168.1"/>
    </source>
</evidence>
<dbReference type="SUPFAM" id="SSF48264">
    <property type="entry name" value="Cytochrome P450"/>
    <property type="match status" value="1"/>
</dbReference>
<dbReference type="BioCyc" id="PCHR:PC21G02710-MONOMER"/>